<dbReference type="Pfam" id="PF04390">
    <property type="entry name" value="LptE"/>
    <property type="match status" value="1"/>
</dbReference>
<keyword evidence="1 6" id="KW-0732">Signal</keyword>
<evidence type="ECO:0000313" key="9">
    <source>
        <dbReference type="Proteomes" id="UP000030351"/>
    </source>
</evidence>
<protein>
    <recommendedName>
        <fullName evidence="6">LPS-assembly lipoprotein LptE</fullName>
    </recommendedName>
</protein>
<dbReference type="NCBIfam" id="NF008062">
    <property type="entry name" value="PRK10796.1"/>
    <property type="match status" value="1"/>
</dbReference>
<keyword evidence="9" id="KW-1185">Reference proteome</keyword>
<comment type="similarity">
    <text evidence="6">Belongs to the LptE lipoprotein family.</text>
</comment>
<feature type="region of interest" description="Disordered" evidence="7">
    <location>
        <begin position="172"/>
        <end position="198"/>
    </location>
</feature>
<evidence type="ECO:0000256" key="6">
    <source>
        <dbReference type="HAMAP-Rule" id="MF_01186"/>
    </source>
</evidence>
<dbReference type="STRING" id="371042.NG99_18425"/>
<keyword evidence="2 6" id="KW-0472">Membrane</keyword>
<dbReference type="PROSITE" id="PS51257">
    <property type="entry name" value="PROKAR_LIPOPROTEIN"/>
    <property type="match status" value="1"/>
</dbReference>
<evidence type="ECO:0000256" key="3">
    <source>
        <dbReference type="ARBA" id="ARBA00023139"/>
    </source>
</evidence>
<dbReference type="OrthoDB" id="5801564at2"/>
<evidence type="ECO:0000256" key="5">
    <source>
        <dbReference type="ARBA" id="ARBA00023288"/>
    </source>
</evidence>
<evidence type="ECO:0000256" key="1">
    <source>
        <dbReference type="ARBA" id="ARBA00022729"/>
    </source>
</evidence>
<comment type="subunit">
    <text evidence="6">Component of the lipopolysaccharide transport and assembly complex. Interacts with LptD.</text>
</comment>
<name>A0A0A3YYA1_9GAMM</name>
<proteinExistence type="inferred from homology"/>
<dbReference type="GO" id="GO:0001530">
    <property type="term" value="F:lipopolysaccharide binding"/>
    <property type="evidence" value="ECO:0007669"/>
    <property type="project" value="TreeGrafter"/>
</dbReference>
<comment type="function">
    <text evidence="6">Together with LptD, is involved in the assembly of lipopolysaccharide (LPS) at the surface of the outer membrane. Required for the proper assembly of LptD. Binds LPS and may serve as the LPS recognition site at the outer membrane.</text>
</comment>
<dbReference type="PANTHER" id="PTHR38098">
    <property type="entry name" value="LPS-ASSEMBLY LIPOPROTEIN LPTE"/>
    <property type="match status" value="1"/>
</dbReference>
<dbReference type="AlphaFoldDB" id="A0A0A3YYA1"/>
<reference evidence="8 9" key="1">
    <citation type="submission" date="2014-10" db="EMBL/GenBank/DDBJ databases">
        <title>Genome sequence of Erwinia typographi M043b.</title>
        <authorList>
            <person name="Chan K.-G."/>
            <person name="Tan W.-S."/>
        </authorList>
    </citation>
    <scope>NUCLEOTIDE SEQUENCE [LARGE SCALE GENOMIC DNA]</scope>
    <source>
        <strain evidence="8 9">M043b</strain>
    </source>
</reference>
<evidence type="ECO:0000313" key="8">
    <source>
        <dbReference type="EMBL" id="KGT90366.1"/>
    </source>
</evidence>
<organism evidence="8 9">
    <name type="scientific">Erwinia typographi</name>
    <dbReference type="NCBI Taxonomy" id="371042"/>
    <lineage>
        <taxon>Bacteria</taxon>
        <taxon>Pseudomonadati</taxon>
        <taxon>Pseudomonadota</taxon>
        <taxon>Gammaproteobacteria</taxon>
        <taxon>Enterobacterales</taxon>
        <taxon>Erwiniaceae</taxon>
        <taxon>Erwinia</taxon>
    </lineage>
</organism>
<dbReference type="Gene3D" id="3.30.160.150">
    <property type="entry name" value="Lipoprotein like domain"/>
    <property type="match status" value="1"/>
</dbReference>
<comment type="caution">
    <text evidence="8">The sequence shown here is derived from an EMBL/GenBank/DDBJ whole genome shotgun (WGS) entry which is preliminary data.</text>
</comment>
<evidence type="ECO:0000256" key="7">
    <source>
        <dbReference type="SAM" id="MobiDB-lite"/>
    </source>
</evidence>
<evidence type="ECO:0000256" key="4">
    <source>
        <dbReference type="ARBA" id="ARBA00023237"/>
    </source>
</evidence>
<sequence length="198" mass="21681">MRHPILSVMLGLAVLITAGCGFHLRGTTAVPKELKTMILDTSDPYGPLTRTVREELRLNNVTILDNPGLRKDVPSLRLLGEAQGRDTASIFQDGKTAEYSMMLVVRAQVLVPNRGIYPISATVYRSFFDNPLAALAKDSEQNIIISEMRTQAAQQLVRKLLTVHAAESDASINTLDNSPEAIDQTSPRSVLPDNSLAR</sequence>
<feature type="compositionally biased region" description="Polar residues" evidence="7">
    <location>
        <begin position="172"/>
        <end position="188"/>
    </location>
</feature>
<dbReference type="HAMAP" id="MF_01186">
    <property type="entry name" value="LPS_assembly_LptE"/>
    <property type="match status" value="1"/>
</dbReference>
<dbReference type="EMBL" id="JRUQ01000051">
    <property type="protein sequence ID" value="KGT90366.1"/>
    <property type="molecule type" value="Genomic_DNA"/>
</dbReference>
<dbReference type="RefSeq" id="WP_034896096.1">
    <property type="nucleotide sequence ID" value="NZ_JRUQ01000051.1"/>
</dbReference>
<dbReference type="GO" id="GO:0043165">
    <property type="term" value="P:Gram-negative-bacterium-type cell outer membrane assembly"/>
    <property type="evidence" value="ECO:0007669"/>
    <property type="project" value="UniProtKB-UniRule"/>
</dbReference>
<accession>A0A0A3YYA1</accession>
<keyword evidence="3 6" id="KW-0564">Palmitate</keyword>
<dbReference type="Proteomes" id="UP000030351">
    <property type="component" value="Unassembled WGS sequence"/>
</dbReference>
<comment type="subcellular location">
    <subcellularLocation>
        <location evidence="6">Cell outer membrane</location>
        <topology evidence="6">Lipid-anchor</topology>
    </subcellularLocation>
</comment>
<dbReference type="PANTHER" id="PTHR38098:SF1">
    <property type="entry name" value="LPS-ASSEMBLY LIPOPROTEIN LPTE"/>
    <property type="match status" value="1"/>
</dbReference>
<dbReference type="GO" id="GO:0009279">
    <property type="term" value="C:cell outer membrane"/>
    <property type="evidence" value="ECO:0007669"/>
    <property type="project" value="UniProtKB-SubCell"/>
</dbReference>
<dbReference type="eggNOG" id="COG2980">
    <property type="taxonomic scope" value="Bacteria"/>
</dbReference>
<dbReference type="InterPro" id="IPR007485">
    <property type="entry name" value="LPS_assembly_LptE"/>
</dbReference>
<gene>
    <name evidence="6" type="primary">lptE</name>
    <name evidence="8" type="ORF">NG99_18425</name>
</gene>
<dbReference type="GO" id="GO:1990351">
    <property type="term" value="C:transporter complex"/>
    <property type="evidence" value="ECO:0007669"/>
    <property type="project" value="TreeGrafter"/>
</dbReference>
<dbReference type="GO" id="GO:0015920">
    <property type="term" value="P:lipopolysaccharide transport"/>
    <property type="evidence" value="ECO:0007669"/>
    <property type="project" value="TreeGrafter"/>
</dbReference>
<keyword evidence="5 6" id="KW-0449">Lipoprotein</keyword>
<evidence type="ECO:0000256" key="2">
    <source>
        <dbReference type="ARBA" id="ARBA00023136"/>
    </source>
</evidence>
<keyword evidence="4 6" id="KW-0998">Cell outer membrane</keyword>